<organism evidence="7 8">
    <name type="scientific">Methylobacterium planeticum</name>
    <dbReference type="NCBI Taxonomy" id="2615211"/>
    <lineage>
        <taxon>Bacteria</taxon>
        <taxon>Pseudomonadati</taxon>
        <taxon>Pseudomonadota</taxon>
        <taxon>Alphaproteobacteria</taxon>
        <taxon>Hyphomicrobiales</taxon>
        <taxon>Methylobacteriaceae</taxon>
        <taxon>Methylobacterium</taxon>
    </lineage>
</organism>
<accession>A0A6N6MKE1</accession>
<dbReference type="InterPro" id="IPR058781">
    <property type="entry name" value="HH_AprE-like"/>
</dbReference>
<evidence type="ECO:0000256" key="1">
    <source>
        <dbReference type="ARBA" id="ARBA00022729"/>
    </source>
</evidence>
<evidence type="ECO:0000256" key="4">
    <source>
        <dbReference type="SAM" id="SignalP"/>
    </source>
</evidence>
<gene>
    <name evidence="7" type="ORF">F6X51_25005</name>
</gene>
<evidence type="ECO:0000259" key="6">
    <source>
        <dbReference type="Pfam" id="PF25994"/>
    </source>
</evidence>
<feature type="region of interest" description="Disordered" evidence="3">
    <location>
        <begin position="402"/>
        <end position="435"/>
    </location>
</feature>
<feature type="domain" description="Polysaccharide export protein N-terminal" evidence="5">
    <location>
        <begin position="28"/>
        <end position="112"/>
    </location>
</feature>
<evidence type="ECO:0000259" key="5">
    <source>
        <dbReference type="Pfam" id="PF02563"/>
    </source>
</evidence>
<dbReference type="AlphaFoldDB" id="A0A6N6MKE1"/>
<name>A0A6N6MKE1_9HYPH</name>
<feature type="chain" id="PRO_5027008861" evidence="4">
    <location>
        <begin position="28"/>
        <end position="435"/>
    </location>
</feature>
<evidence type="ECO:0000313" key="7">
    <source>
        <dbReference type="EMBL" id="KAB1069571.1"/>
    </source>
</evidence>
<dbReference type="GO" id="GO:0015159">
    <property type="term" value="F:polysaccharide transmembrane transporter activity"/>
    <property type="evidence" value="ECO:0007669"/>
    <property type="project" value="InterPro"/>
</dbReference>
<dbReference type="PANTHER" id="PTHR33619">
    <property type="entry name" value="POLYSACCHARIDE EXPORT PROTEIN GFCE-RELATED"/>
    <property type="match status" value="1"/>
</dbReference>
<reference evidence="7 8" key="1">
    <citation type="submission" date="2019-09" db="EMBL/GenBank/DDBJ databases">
        <title>YIM 132548 draft genome.</title>
        <authorList>
            <person name="Jiang L."/>
        </authorList>
    </citation>
    <scope>NUCLEOTIDE SEQUENCE [LARGE SCALE GENOMIC DNA]</scope>
    <source>
        <strain evidence="7 8">YIM 132548</strain>
    </source>
</reference>
<dbReference type="Proteomes" id="UP000441523">
    <property type="component" value="Unassembled WGS sequence"/>
</dbReference>
<evidence type="ECO:0000313" key="8">
    <source>
        <dbReference type="Proteomes" id="UP000441523"/>
    </source>
</evidence>
<dbReference type="Gene3D" id="3.30.1950.10">
    <property type="entry name" value="wza like domain"/>
    <property type="match status" value="1"/>
</dbReference>
<protein>
    <submittedName>
        <fullName evidence="7">Sugar ABC transporter substrate-binding protein</fullName>
    </submittedName>
</protein>
<feature type="coiled-coil region" evidence="2">
    <location>
        <begin position="304"/>
        <end position="353"/>
    </location>
</feature>
<dbReference type="RefSeq" id="WP_150966585.1">
    <property type="nucleotide sequence ID" value="NZ_VZZJ01000037.1"/>
</dbReference>
<keyword evidence="2" id="KW-0175">Coiled coil</keyword>
<feature type="compositionally biased region" description="Basic and acidic residues" evidence="3">
    <location>
        <begin position="403"/>
        <end position="414"/>
    </location>
</feature>
<comment type="caution">
    <text evidence="7">The sequence shown here is derived from an EMBL/GenBank/DDBJ whole genome shotgun (WGS) entry which is preliminary data.</text>
</comment>
<dbReference type="InterPro" id="IPR003715">
    <property type="entry name" value="Poly_export_N"/>
</dbReference>
<dbReference type="PANTHER" id="PTHR33619:SF3">
    <property type="entry name" value="POLYSACCHARIDE EXPORT PROTEIN GFCE-RELATED"/>
    <property type="match status" value="1"/>
</dbReference>
<dbReference type="Pfam" id="PF02563">
    <property type="entry name" value="Poly_export"/>
    <property type="match status" value="1"/>
</dbReference>
<proteinExistence type="predicted"/>
<dbReference type="InterPro" id="IPR049712">
    <property type="entry name" value="Poly_export"/>
</dbReference>
<evidence type="ECO:0000256" key="3">
    <source>
        <dbReference type="SAM" id="MobiDB-lite"/>
    </source>
</evidence>
<dbReference type="Pfam" id="PF25994">
    <property type="entry name" value="HH_AprE"/>
    <property type="match status" value="1"/>
</dbReference>
<sequence length="435" mass="48706">MPSRPRHRIARLVVAAGLAVLPSVGFAAGYTLGPQDKIRIKVVEWRSSIGQFFEWTPLVGEFAISSAGDLSLPLVGEIRAVGLRTDELSAEIARRLRDRVGLVDLPAASVEVSQFRPFYILGLVDKPGEYQFRPGMSVIQAVGVAGGLYRPTEAGLVRMQRDAIAATGDYRLREVEIRTNQAKETRLLAELEGRDTIVFPPELSASEASRDLIRGEELTFRTRRDTLNAQIEGAERLIDLFRNEIVALTGKVKSQDRQLDLINKEKDGVANLVSKGLAIVPRQYVLERTAAEIESKRLDLDTAILRAKQEMTKAERSIIDFRNDRRRDILTELQEVRARRAEAEQRAETARTLVHEAEVIAPRLLADRIRSQRLVPLYTLLRQTREGPREMSVSEHALLEPGDVLKVDSEDADQRVAVALPDPRRPDNGRSPLPR</sequence>
<dbReference type="Gene3D" id="3.10.560.10">
    <property type="entry name" value="Outer membrane lipoprotein wza domain like"/>
    <property type="match status" value="1"/>
</dbReference>
<feature type="domain" description="AprE-like long alpha-helical hairpin" evidence="6">
    <location>
        <begin position="175"/>
        <end position="351"/>
    </location>
</feature>
<keyword evidence="8" id="KW-1185">Reference proteome</keyword>
<keyword evidence="1 4" id="KW-0732">Signal</keyword>
<feature type="signal peptide" evidence="4">
    <location>
        <begin position="1"/>
        <end position="27"/>
    </location>
</feature>
<evidence type="ECO:0000256" key="2">
    <source>
        <dbReference type="SAM" id="Coils"/>
    </source>
</evidence>
<dbReference type="EMBL" id="VZZJ01000037">
    <property type="protein sequence ID" value="KAB1069571.1"/>
    <property type="molecule type" value="Genomic_DNA"/>
</dbReference>